<dbReference type="Gene3D" id="1.10.287.130">
    <property type="match status" value="1"/>
</dbReference>
<dbReference type="Pfam" id="PF00512">
    <property type="entry name" value="HisKA"/>
    <property type="match status" value="1"/>
</dbReference>
<feature type="non-terminal residue" evidence="3">
    <location>
        <position position="1"/>
    </location>
</feature>
<name>X0V788_9ZZZZ</name>
<feature type="coiled-coil region" evidence="1">
    <location>
        <begin position="15"/>
        <end position="42"/>
    </location>
</feature>
<sequence length="133" mass="15070">ALTTALTQIAFALDNAQLLREMKEVYNELKETQQKLVDYERTSAINQTVVTLSDKINSPLTVIQGHTEIIRKNTGPDNPKILRSLDLIEESISKCNKIIKKLSEINEYSVTDYPGGETKMIDIETDQETENQE</sequence>
<dbReference type="AlphaFoldDB" id="X0V788"/>
<dbReference type="InterPro" id="IPR036097">
    <property type="entry name" value="HisK_dim/P_sf"/>
</dbReference>
<protein>
    <recommendedName>
        <fullName evidence="2">Signal transduction histidine kinase dimerisation/phosphoacceptor domain-containing protein</fullName>
    </recommendedName>
</protein>
<dbReference type="EMBL" id="BARS01021213">
    <property type="protein sequence ID" value="GAG13965.1"/>
    <property type="molecule type" value="Genomic_DNA"/>
</dbReference>
<evidence type="ECO:0000313" key="3">
    <source>
        <dbReference type="EMBL" id="GAG13965.1"/>
    </source>
</evidence>
<evidence type="ECO:0000259" key="2">
    <source>
        <dbReference type="Pfam" id="PF00512"/>
    </source>
</evidence>
<organism evidence="3">
    <name type="scientific">marine sediment metagenome</name>
    <dbReference type="NCBI Taxonomy" id="412755"/>
    <lineage>
        <taxon>unclassified sequences</taxon>
        <taxon>metagenomes</taxon>
        <taxon>ecological metagenomes</taxon>
    </lineage>
</organism>
<feature type="domain" description="Signal transduction histidine kinase dimerisation/phosphoacceptor" evidence="2">
    <location>
        <begin position="48"/>
        <end position="103"/>
    </location>
</feature>
<gene>
    <name evidence="3" type="ORF">S01H1_34110</name>
</gene>
<proteinExistence type="predicted"/>
<dbReference type="SUPFAM" id="SSF47384">
    <property type="entry name" value="Homodimeric domain of signal transducing histidine kinase"/>
    <property type="match status" value="1"/>
</dbReference>
<dbReference type="InterPro" id="IPR003661">
    <property type="entry name" value="HisK_dim/P_dom"/>
</dbReference>
<dbReference type="CDD" id="cd00082">
    <property type="entry name" value="HisKA"/>
    <property type="match status" value="1"/>
</dbReference>
<dbReference type="GO" id="GO:0000155">
    <property type="term" value="F:phosphorelay sensor kinase activity"/>
    <property type="evidence" value="ECO:0007669"/>
    <property type="project" value="InterPro"/>
</dbReference>
<accession>X0V788</accession>
<keyword evidence="1" id="KW-0175">Coiled coil</keyword>
<reference evidence="3" key="1">
    <citation type="journal article" date="2014" name="Front. Microbiol.">
        <title>High frequency of phylogenetically diverse reductive dehalogenase-homologous genes in deep subseafloor sedimentary metagenomes.</title>
        <authorList>
            <person name="Kawai M."/>
            <person name="Futagami T."/>
            <person name="Toyoda A."/>
            <person name="Takaki Y."/>
            <person name="Nishi S."/>
            <person name="Hori S."/>
            <person name="Arai W."/>
            <person name="Tsubouchi T."/>
            <person name="Morono Y."/>
            <person name="Uchiyama I."/>
            <person name="Ito T."/>
            <person name="Fujiyama A."/>
            <person name="Inagaki F."/>
            <person name="Takami H."/>
        </authorList>
    </citation>
    <scope>NUCLEOTIDE SEQUENCE</scope>
    <source>
        <strain evidence="3">Expedition CK06-06</strain>
    </source>
</reference>
<evidence type="ECO:0000256" key="1">
    <source>
        <dbReference type="SAM" id="Coils"/>
    </source>
</evidence>
<comment type="caution">
    <text evidence="3">The sequence shown here is derived from an EMBL/GenBank/DDBJ whole genome shotgun (WGS) entry which is preliminary data.</text>
</comment>